<comment type="similarity">
    <text evidence="3">Belongs to the snRNP SmB/SmN family.</text>
</comment>
<dbReference type="InterPro" id="IPR050914">
    <property type="entry name" value="snRNP_SmB/NAA38-like"/>
</dbReference>
<dbReference type="Proteomes" id="UP001054902">
    <property type="component" value="Unassembled WGS sequence"/>
</dbReference>
<dbReference type="GO" id="GO:0070990">
    <property type="term" value="F:snRNP binding"/>
    <property type="evidence" value="ECO:0007669"/>
    <property type="project" value="TreeGrafter"/>
</dbReference>
<dbReference type="InterPro" id="IPR010920">
    <property type="entry name" value="LSM_dom_sf"/>
</dbReference>
<evidence type="ECO:0000256" key="1">
    <source>
        <dbReference type="ARBA" id="ARBA00004123"/>
    </source>
</evidence>
<sequence length="152" mass="15715">MPNGKGSKLLRYVEHRLRITLTDGRTVAGTFLAFDRHLNLVLSDTEEFRYIKGTKQNIVEERQEKRNLGLIILRGENVVSIAVEAPPPPSAAGRLAPGGPGIAVGAGRGSIPAPPVGLPGQAPLGLGGAPVAGVGMPMGMGRGMPPPPPGGY</sequence>
<dbReference type="SUPFAM" id="SSF50182">
    <property type="entry name" value="Sm-like ribonucleoproteins"/>
    <property type="match status" value="1"/>
</dbReference>
<evidence type="ECO:0000256" key="2">
    <source>
        <dbReference type="ARBA" id="ARBA00004496"/>
    </source>
</evidence>
<keyword evidence="8" id="KW-0539">Nucleus</keyword>
<feature type="domain" description="Sm" evidence="11">
    <location>
        <begin position="4"/>
        <end position="87"/>
    </location>
</feature>
<dbReference type="GO" id="GO:0071013">
    <property type="term" value="C:catalytic step 2 spliceosome"/>
    <property type="evidence" value="ECO:0007669"/>
    <property type="project" value="TreeGrafter"/>
</dbReference>
<dbReference type="PANTHER" id="PTHR10701">
    <property type="entry name" value="SMALL NUCLEAR RIBONUCLEOPROTEIN-ASSOCIATED PROTEIN B AND N"/>
    <property type="match status" value="1"/>
</dbReference>
<comment type="subcellular location">
    <subcellularLocation>
        <location evidence="2">Cytoplasm</location>
    </subcellularLocation>
    <subcellularLocation>
        <location evidence="1">Nucleus</location>
    </subcellularLocation>
</comment>
<evidence type="ECO:0000256" key="3">
    <source>
        <dbReference type="ARBA" id="ARBA00009123"/>
    </source>
</evidence>
<dbReference type="InterPro" id="IPR047575">
    <property type="entry name" value="Sm"/>
</dbReference>
<dbReference type="GO" id="GO:0000398">
    <property type="term" value="P:mRNA splicing, via spliceosome"/>
    <property type="evidence" value="ECO:0007669"/>
    <property type="project" value="TreeGrafter"/>
</dbReference>
<keyword evidence="9" id="KW-0687">Ribonucleoprotein</keyword>
<organism evidence="12 13">
    <name type="scientific">Chaetoceros tenuissimus</name>
    <dbReference type="NCBI Taxonomy" id="426638"/>
    <lineage>
        <taxon>Eukaryota</taxon>
        <taxon>Sar</taxon>
        <taxon>Stramenopiles</taxon>
        <taxon>Ochrophyta</taxon>
        <taxon>Bacillariophyta</taxon>
        <taxon>Coscinodiscophyceae</taxon>
        <taxon>Chaetocerotophycidae</taxon>
        <taxon>Chaetocerotales</taxon>
        <taxon>Chaetocerotaceae</taxon>
        <taxon>Chaetoceros</taxon>
    </lineage>
</organism>
<evidence type="ECO:0000256" key="8">
    <source>
        <dbReference type="ARBA" id="ARBA00023242"/>
    </source>
</evidence>
<dbReference type="GO" id="GO:0005687">
    <property type="term" value="C:U4 snRNP"/>
    <property type="evidence" value="ECO:0007669"/>
    <property type="project" value="TreeGrafter"/>
</dbReference>
<dbReference type="GO" id="GO:0046540">
    <property type="term" value="C:U4/U6 x U5 tri-snRNP complex"/>
    <property type="evidence" value="ECO:0007669"/>
    <property type="project" value="TreeGrafter"/>
</dbReference>
<dbReference type="InterPro" id="IPR001163">
    <property type="entry name" value="Sm_dom_euk/arc"/>
</dbReference>
<dbReference type="EMBL" id="BLLK01000047">
    <property type="protein sequence ID" value="GFH54976.1"/>
    <property type="molecule type" value="Genomic_DNA"/>
</dbReference>
<keyword evidence="6" id="KW-0694">RNA-binding</keyword>
<evidence type="ECO:0000256" key="5">
    <source>
        <dbReference type="ARBA" id="ARBA00022664"/>
    </source>
</evidence>
<evidence type="ECO:0000256" key="7">
    <source>
        <dbReference type="ARBA" id="ARBA00023187"/>
    </source>
</evidence>
<keyword evidence="13" id="KW-1185">Reference proteome</keyword>
<dbReference type="GO" id="GO:0005686">
    <property type="term" value="C:U2 snRNP"/>
    <property type="evidence" value="ECO:0007669"/>
    <property type="project" value="TreeGrafter"/>
</dbReference>
<dbReference type="GO" id="GO:0003723">
    <property type="term" value="F:RNA binding"/>
    <property type="evidence" value="ECO:0007669"/>
    <property type="project" value="UniProtKB-KW"/>
</dbReference>
<keyword evidence="4" id="KW-0963">Cytoplasm</keyword>
<dbReference type="CDD" id="cd01717">
    <property type="entry name" value="Sm_B"/>
    <property type="match status" value="1"/>
</dbReference>
<protein>
    <recommendedName>
        <fullName evidence="10">Sm protein B</fullName>
    </recommendedName>
</protein>
<evidence type="ECO:0000259" key="11">
    <source>
        <dbReference type="PROSITE" id="PS52002"/>
    </source>
</evidence>
<reference evidence="12 13" key="1">
    <citation type="journal article" date="2021" name="Sci. Rep.">
        <title>The genome of the diatom Chaetoceros tenuissimus carries an ancient integrated fragment of an extant virus.</title>
        <authorList>
            <person name="Hongo Y."/>
            <person name="Kimura K."/>
            <person name="Takaki Y."/>
            <person name="Yoshida Y."/>
            <person name="Baba S."/>
            <person name="Kobayashi G."/>
            <person name="Nagasaki K."/>
            <person name="Hano T."/>
            <person name="Tomaru Y."/>
        </authorList>
    </citation>
    <scope>NUCLEOTIDE SEQUENCE [LARGE SCALE GENOMIC DNA]</scope>
    <source>
        <strain evidence="12 13">NIES-3715</strain>
    </source>
</reference>
<proteinExistence type="inferred from homology"/>
<evidence type="ECO:0000256" key="10">
    <source>
        <dbReference type="ARBA" id="ARBA00041355"/>
    </source>
</evidence>
<comment type="caution">
    <text evidence="12">The sequence shown here is derived from an EMBL/GenBank/DDBJ whole genome shotgun (WGS) entry which is preliminary data.</text>
</comment>
<dbReference type="GO" id="GO:0005682">
    <property type="term" value="C:U5 snRNP"/>
    <property type="evidence" value="ECO:0007669"/>
    <property type="project" value="TreeGrafter"/>
</dbReference>
<evidence type="ECO:0000256" key="6">
    <source>
        <dbReference type="ARBA" id="ARBA00022884"/>
    </source>
</evidence>
<evidence type="ECO:0000313" key="12">
    <source>
        <dbReference type="EMBL" id="GFH54976.1"/>
    </source>
</evidence>
<gene>
    <name evidence="12" type="ORF">CTEN210_11452</name>
</gene>
<evidence type="ECO:0000256" key="4">
    <source>
        <dbReference type="ARBA" id="ARBA00022490"/>
    </source>
</evidence>
<dbReference type="GO" id="GO:0005737">
    <property type="term" value="C:cytoplasm"/>
    <property type="evidence" value="ECO:0007669"/>
    <property type="project" value="UniProtKB-SubCell"/>
</dbReference>
<dbReference type="Gene3D" id="2.30.30.100">
    <property type="match status" value="1"/>
</dbReference>
<dbReference type="SMART" id="SM00651">
    <property type="entry name" value="Sm"/>
    <property type="match status" value="1"/>
</dbReference>
<dbReference type="GO" id="GO:0005685">
    <property type="term" value="C:U1 snRNP"/>
    <property type="evidence" value="ECO:0007669"/>
    <property type="project" value="TreeGrafter"/>
</dbReference>
<accession>A0AAD3H9B0</accession>
<dbReference type="GO" id="GO:0071004">
    <property type="term" value="C:U2-type prespliceosome"/>
    <property type="evidence" value="ECO:0007669"/>
    <property type="project" value="TreeGrafter"/>
</dbReference>
<dbReference type="Pfam" id="PF01423">
    <property type="entry name" value="LSM"/>
    <property type="match status" value="1"/>
</dbReference>
<keyword evidence="5" id="KW-0507">mRNA processing</keyword>
<evidence type="ECO:0000313" key="13">
    <source>
        <dbReference type="Proteomes" id="UP001054902"/>
    </source>
</evidence>
<dbReference type="PROSITE" id="PS52002">
    <property type="entry name" value="SM"/>
    <property type="match status" value="1"/>
</dbReference>
<evidence type="ECO:0000256" key="9">
    <source>
        <dbReference type="ARBA" id="ARBA00023274"/>
    </source>
</evidence>
<dbReference type="AlphaFoldDB" id="A0AAD3H9B0"/>
<name>A0AAD3H9B0_9STRA</name>
<dbReference type="PANTHER" id="PTHR10701:SF0">
    <property type="entry name" value="SMALL NUCLEAR RIBONUCLEOPROTEIN-ASSOCIATED PROTEIN B"/>
    <property type="match status" value="1"/>
</dbReference>
<keyword evidence="7" id="KW-0508">mRNA splicing</keyword>